<evidence type="ECO:0000313" key="1">
    <source>
        <dbReference type="EMBL" id="KAL3504560.1"/>
    </source>
</evidence>
<proteinExistence type="predicted"/>
<organism evidence="2 3">
    <name type="scientific">Cinchona calisaya</name>
    <dbReference type="NCBI Taxonomy" id="153742"/>
    <lineage>
        <taxon>Eukaryota</taxon>
        <taxon>Viridiplantae</taxon>
        <taxon>Streptophyta</taxon>
        <taxon>Embryophyta</taxon>
        <taxon>Tracheophyta</taxon>
        <taxon>Spermatophyta</taxon>
        <taxon>Magnoliopsida</taxon>
        <taxon>eudicotyledons</taxon>
        <taxon>Gunneridae</taxon>
        <taxon>Pentapetalae</taxon>
        <taxon>asterids</taxon>
        <taxon>lamiids</taxon>
        <taxon>Gentianales</taxon>
        <taxon>Rubiaceae</taxon>
        <taxon>Cinchonoideae</taxon>
        <taxon>Cinchoneae</taxon>
        <taxon>Cinchona</taxon>
    </lineage>
</organism>
<dbReference type="EMBL" id="JBJUIK010000014">
    <property type="protein sequence ID" value="KAL3504560.1"/>
    <property type="molecule type" value="Genomic_DNA"/>
</dbReference>
<dbReference type="PANTHER" id="PTHR36319:SF1">
    <property type="entry name" value="PROTEIN GIGANTEA"/>
    <property type="match status" value="1"/>
</dbReference>
<name>A0ABD2YAT8_9GENT</name>
<dbReference type="InterPro" id="IPR026211">
    <property type="entry name" value="GIGANTEA"/>
</dbReference>
<dbReference type="EMBL" id="JBJUIK010000014">
    <property type="protein sequence ID" value="KAL3504568.1"/>
    <property type="molecule type" value="Genomic_DNA"/>
</dbReference>
<sequence>MVAAHISDLFRRSKACMHGLSILMRCKWDNEIHSRASSLLNLIDIHSKTVASTVNKEEPLEAHLMHAPLWKETSSCFRGKEYSKCSSCKCSKPREPFAEQCIDLFNSRVSVKFEKNSKCSDVAKCKMDKGIASFPTVPTDLANFLTNDKRIGFSCSAQVVCKANTG</sequence>
<comment type="caution">
    <text evidence="2">The sequence shown here is derived from an EMBL/GenBank/DDBJ whole genome shotgun (WGS) entry which is preliminary data.</text>
</comment>
<keyword evidence="3" id="KW-1185">Reference proteome</keyword>
<protein>
    <submittedName>
        <fullName evidence="2">Uncharacterized protein</fullName>
    </submittedName>
</protein>
<evidence type="ECO:0000313" key="2">
    <source>
        <dbReference type="EMBL" id="KAL3504568.1"/>
    </source>
</evidence>
<dbReference type="Proteomes" id="UP001630127">
    <property type="component" value="Unassembled WGS sequence"/>
</dbReference>
<gene>
    <name evidence="1" type="ORF">ACH5RR_034401</name>
    <name evidence="2" type="ORF">ACH5RR_034409</name>
</gene>
<dbReference type="PANTHER" id="PTHR36319">
    <property type="entry name" value="PROTEIN GIGANTEA"/>
    <property type="match status" value="1"/>
</dbReference>
<reference evidence="2 3" key="1">
    <citation type="submission" date="2024-11" db="EMBL/GenBank/DDBJ databases">
        <title>A near-complete genome assembly of Cinchona calisaya.</title>
        <authorList>
            <person name="Lian D.C."/>
            <person name="Zhao X.W."/>
            <person name="Wei L."/>
        </authorList>
    </citation>
    <scope>NUCLEOTIDE SEQUENCE [LARGE SCALE GENOMIC DNA]</scope>
    <source>
        <tissue evidence="2">Nenye</tissue>
    </source>
</reference>
<dbReference type="AlphaFoldDB" id="A0ABD2YAT8"/>
<accession>A0ABD2YAT8</accession>
<evidence type="ECO:0000313" key="3">
    <source>
        <dbReference type="Proteomes" id="UP001630127"/>
    </source>
</evidence>